<gene>
    <name evidence="2" type="ORF">MNBD_GAMMA04-1381</name>
</gene>
<evidence type="ECO:0000256" key="1">
    <source>
        <dbReference type="SAM" id="MobiDB-lite"/>
    </source>
</evidence>
<accession>A0A3B0WDY8</accession>
<feature type="region of interest" description="Disordered" evidence="1">
    <location>
        <begin position="1"/>
        <end position="30"/>
    </location>
</feature>
<dbReference type="EMBL" id="UOFB01000352">
    <property type="protein sequence ID" value="VAW49442.1"/>
    <property type="molecule type" value="Genomic_DNA"/>
</dbReference>
<sequence>MNQTVTGREQEVPEGETIVSQTDLHGTIIR</sequence>
<proteinExistence type="predicted"/>
<evidence type="ECO:0000313" key="2">
    <source>
        <dbReference type="EMBL" id="VAW49442.1"/>
    </source>
</evidence>
<dbReference type="AlphaFoldDB" id="A0A3B0WDY8"/>
<protein>
    <submittedName>
        <fullName evidence="2">Uncharacterized protein</fullName>
    </submittedName>
</protein>
<organism evidence="2">
    <name type="scientific">hydrothermal vent metagenome</name>
    <dbReference type="NCBI Taxonomy" id="652676"/>
    <lineage>
        <taxon>unclassified sequences</taxon>
        <taxon>metagenomes</taxon>
        <taxon>ecological metagenomes</taxon>
    </lineage>
</organism>
<reference evidence="2" key="1">
    <citation type="submission" date="2018-06" db="EMBL/GenBank/DDBJ databases">
        <authorList>
            <person name="Zhirakovskaya E."/>
        </authorList>
    </citation>
    <scope>NUCLEOTIDE SEQUENCE</scope>
</reference>
<name>A0A3B0WDY8_9ZZZZ</name>